<dbReference type="PANTHER" id="PTHR43525">
    <property type="entry name" value="PROTEIN MALY"/>
    <property type="match status" value="1"/>
</dbReference>
<organism evidence="7 8">
    <name type="scientific">Pectinatus haikarae</name>
    <dbReference type="NCBI Taxonomy" id="349096"/>
    <lineage>
        <taxon>Bacteria</taxon>
        <taxon>Bacillati</taxon>
        <taxon>Bacillota</taxon>
        <taxon>Negativicutes</taxon>
        <taxon>Selenomonadales</taxon>
        <taxon>Selenomonadaceae</taxon>
        <taxon>Pectinatus</taxon>
    </lineage>
</organism>
<dbReference type="NCBIfam" id="TIGR04350">
    <property type="entry name" value="C_S_lyase_PatB"/>
    <property type="match status" value="1"/>
</dbReference>
<dbReference type="InterPro" id="IPR015421">
    <property type="entry name" value="PyrdxlP-dep_Trfase_major"/>
</dbReference>
<dbReference type="GO" id="GO:0047804">
    <property type="term" value="F:cysteine-S-conjugate beta-lyase activity"/>
    <property type="evidence" value="ECO:0007669"/>
    <property type="project" value="UniProtKB-EC"/>
</dbReference>
<dbReference type="InterPro" id="IPR004839">
    <property type="entry name" value="Aminotransferase_I/II_large"/>
</dbReference>
<dbReference type="InterPro" id="IPR051798">
    <property type="entry name" value="Class-II_PLP-Dep_Aminotrans"/>
</dbReference>
<comment type="similarity">
    <text evidence="5">Belongs to the class-II pyridoxal-phosphate-dependent aminotransferase family. MalY/PatB cystathionine beta-lyase subfamily.</text>
</comment>
<feature type="domain" description="Aminotransferase class I/classII large" evidence="6">
    <location>
        <begin position="36"/>
        <end position="384"/>
    </location>
</feature>
<sequence>MIRDFDQLHKYDNLFSNKWNLCEEKTQEKDILPMWVADMDFETAPSVEEALKKRVDTAIYGYASETKEYFNAICQWFSRRYDWHFSALDIVHTPGIASALVIGLHTFSQKGDGVLILTPVYHKFFYIIQHTKRTLVQSALRETSDGYEIDFADFENKIKTQHPKIFILCNPHNPVGKVFTKDELNKMVQICLKYKVMIFSDEIHGDLVFEGKKYTPLAALSEETADRIIVCTSPSKAFNMAGLRSSSVIISNPDIRRRFKNKMDFLGYPKINLFSLPATIAAYTKGEEWLASALAYIEQNRDFALSYLNQYLPRLLVHKPQGTYFLWIDFRAYDVSSTQLEQFLLHKAKVWVNQGYSFGDSGIGFVRMNIACPRSILQKALERIKNVIDKIDIV</sequence>
<reference evidence="7 8" key="1">
    <citation type="submission" date="2023-07" db="EMBL/GenBank/DDBJ databases">
        <title>Genomic Encyclopedia of Type Strains, Phase IV (KMG-IV): sequencing the most valuable type-strain genomes for metagenomic binning, comparative biology and taxonomic classification.</title>
        <authorList>
            <person name="Goeker M."/>
        </authorList>
    </citation>
    <scope>NUCLEOTIDE SEQUENCE [LARGE SCALE GENOMIC DNA]</scope>
    <source>
        <strain evidence="7 8">DSM 16980</strain>
    </source>
</reference>
<dbReference type="Pfam" id="PF00155">
    <property type="entry name" value="Aminotran_1_2"/>
    <property type="match status" value="1"/>
</dbReference>
<keyword evidence="3" id="KW-0663">Pyridoxal phosphate</keyword>
<evidence type="ECO:0000256" key="2">
    <source>
        <dbReference type="ARBA" id="ARBA00012224"/>
    </source>
</evidence>
<gene>
    <name evidence="7" type="ORF">J2S01_002233</name>
</gene>
<dbReference type="RefSeq" id="WP_307224815.1">
    <property type="nucleotide sequence ID" value="NZ_CP116940.1"/>
</dbReference>
<proteinExistence type="inferred from homology"/>
<comment type="caution">
    <text evidence="7">The sequence shown here is derived from an EMBL/GenBank/DDBJ whole genome shotgun (WGS) entry which is preliminary data.</text>
</comment>
<accession>A0ABT9Y9I8</accession>
<name>A0ABT9Y9I8_9FIRM</name>
<evidence type="ECO:0000256" key="3">
    <source>
        <dbReference type="ARBA" id="ARBA00022898"/>
    </source>
</evidence>
<evidence type="ECO:0000313" key="7">
    <source>
        <dbReference type="EMBL" id="MDQ0204505.1"/>
    </source>
</evidence>
<protein>
    <recommendedName>
        <fullName evidence="2">cysteine-S-conjugate beta-lyase</fullName>
        <ecNumber evidence="2">4.4.1.13</ecNumber>
    </recommendedName>
</protein>
<dbReference type="Gene3D" id="3.40.640.10">
    <property type="entry name" value="Type I PLP-dependent aspartate aminotransferase-like (Major domain)"/>
    <property type="match status" value="1"/>
</dbReference>
<dbReference type="InterPro" id="IPR015422">
    <property type="entry name" value="PyrdxlP-dep_Trfase_small"/>
</dbReference>
<dbReference type="PANTHER" id="PTHR43525:SF1">
    <property type="entry name" value="PROTEIN MALY"/>
    <property type="match status" value="1"/>
</dbReference>
<dbReference type="CDD" id="cd00609">
    <property type="entry name" value="AAT_like"/>
    <property type="match status" value="1"/>
</dbReference>
<dbReference type="InterPro" id="IPR027619">
    <property type="entry name" value="C-S_lyase_PatB-like"/>
</dbReference>
<evidence type="ECO:0000256" key="5">
    <source>
        <dbReference type="ARBA" id="ARBA00037974"/>
    </source>
</evidence>
<keyword evidence="4 7" id="KW-0456">Lyase</keyword>
<evidence type="ECO:0000259" key="6">
    <source>
        <dbReference type="Pfam" id="PF00155"/>
    </source>
</evidence>
<dbReference type="EC" id="4.4.1.13" evidence="2"/>
<dbReference type="EMBL" id="JAUSUE010000017">
    <property type="protein sequence ID" value="MDQ0204505.1"/>
    <property type="molecule type" value="Genomic_DNA"/>
</dbReference>
<comment type="cofactor">
    <cofactor evidence="1">
        <name>pyridoxal 5'-phosphate</name>
        <dbReference type="ChEBI" id="CHEBI:597326"/>
    </cofactor>
</comment>
<dbReference type="SUPFAM" id="SSF53383">
    <property type="entry name" value="PLP-dependent transferases"/>
    <property type="match status" value="1"/>
</dbReference>
<dbReference type="InterPro" id="IPR015424">
    <property type="entry name" value="PyrdxlP-dep_Trfase"/>
</dbReference>
<evidence type="ECO:0000256" key="1">
    <source>
        <dbReference type="ARBA" id="ARBA00001933"/>
    </source>
</evidence>
<evidence type="ECO:0000313" key="8">
    <source>
        <dbReference type="Proteomes" id="UP001239167"/>
    </source>
</evidence>
<dbReference type="Gene3D" id="3.90.1150.10">
    <property type="entry name" value="Aspartate Aminotransferase, domain 1"/>
    <property type="match status" value="1"/>
</dbReference>
<keyword evidence="8" id="KW-1185">Reference proteome</keyword>
<evidence type="ECO:0000256" key="4">
    <source>
        <dbReference type="ARBA" id="ARBA00023239"/>
    </source>
</evidence>
<dbReference type="Proteomes" id="UP001239167">
    <property type="component" value="Unassembled WGS sequence"/>
</dbReference>